<dbReference type="PROSITE" id="PS51450">
    <property type="entry name" value="LRR"/>
    <property type="match status" value="5"/>
</dbReference>
<gene>
    <name evidence="5" type="ORF">PSYICH_LOCUS8242</name>
</gene>
<comment type="function">
    <text evidence="1">Cilium-specific protein required for cilia structures.</text>
</comment>
<dbReference type="Proteomes" id="UP001153636">
    <property type="component" value="Chromosome 22"/>
</dbReference>
<dbReference type="SMART" id="SM00369">
    <property type="entry name" value="LRR_TYP"/>
    <property type="match status" value="5"/>
</dbReference>
<keyword evidence="6" id="KW-1185">Reference proteome</keyword>
<dbReference type="Pfam" id="PF12799">
    <property type="entry name" value="LRR_4"/>
    <property type="match status" value="1"/>
</dbReference>
<dbReference type="InterPro" id="IPR001611">
    <property type="entry name" value="Leu-rich_rpt"/>
</dbReference>
<sequence length="894" mass="100050">MPISSSAATIDKKKSFRLQTAVKSIDQNERQTEKSLLKIGPALPGRDRRSFYVRSHSTLNASALSKIHDNSVFCEAVILRTHSDGLLHVSRIQEEKETHQDRISLDRRGITSIPIIDGEPKLRLLSMQHNLINSLEMISKQSFPTLVFLDIYDNQLEQIQYLDTLTNLRVLLMGKNRIKKIEGLDNLLNVEVLDLHGNQITQVGGLSNLVGLKVLNLAGNQLRVIGVKDIQGLISLQELNLRRNRLKKLLGFSEVPNLVKLFLSNNDLQSIEDISSLAKSSNIKEITIDNNPVLLGGDCISFMVSYLPLLNKLNSMQITEHVRKAAMAWRRNKEASNSTFMDLTNDVALNCKREEVISNARTNWEFLRSQAKCLANNGSVVEKSLKNLKPDLEFIMTPLRKSTPTNPTRSMKSKLSTKVPVLPDKKFILLRTSSQDTENSQNTSSSNNSVSEYFKLPPILVPIITKMEDGVNKASGSFSSIGPNIDSSISSFASGSELDAAETTCSCMSKESDSDSDSVCDIDIAAGELMKKIPLEESVVKPVVDIDEIRSKNCCSTDTSSVLSAPTVSNLSNLSNSSRENVGRTVTRNIKSAIHGKPIATKCNARAVTAKVKKQISPALPKDREQGGDYLIEICGRHLNVYGQGALRFIDKIWNVNKAHDVTTIKFNYVNFNSVIGILGKIKHRFPNIGNFVFKETNISYLGQLNALAETQGLSSLYIDSEGNSICEQNWESYAIYRLAHWGLKIINNKEVTENDIKLANDEYQGLSDLVLWSLPDILLQPLLIRMRIDINSTTSEHDIKKWLLSANPELRNVISKEALQWKKPSLSQEENIMRQKAKQHISHLLDDTANAVNKLVLLDEQWPSILHNFVQNTLTDYSQLDLYMKQKMQELSK</sequence>
<evidence type="ECO:0000256" key="2">
    <source>
        <dbReference type="ARBA" id="ARBA00022614"/>
    </source>
</evidence>
<dbReference type="PANTHER" id="PTHR45973">
    <property type="entry name" value="PROTEIN PHOSPHATASE 1 REGULATORY SUBUNIT SDS22-RELATED"/>
    <property type="match status" value="1"/>
</dbReference>
<accession>A0A9P0CWS5</accession>
<name>A0A9P0CWS5_9CUCU</name>
<evidence type="ECO:0000256" key="4">
    <source>
        <dbReference type="ARBA" id="ARBA00024433"/>
    </source>
</evidence>
<evidence type="ECO:0000256" key="3">
    <source>
        <dbReference type="ARBA" id="ARBA00022737"/>
    </source>
</evidence>
<dbReference type="Pfam" id="PF13855">
    <property type="entry name" value="LRR_8"/>
    <property type="match status" value="1"/>
</dbReference>
<keyword evidence="2" id="KW-0433">Leucine-rich repeat</keyword>
<dbReference type="PANTHER" id="PTHR45973:SF8">
    <property type="entry name" value="LEUCINE-RICH REPEAT-CONTAINING PROTEIN 49"/>
    <property type="match status" value="1"/>
</dbReference>
<dbReference type="Gene3D" id="3.80.10.10">
    <property type="entry name" value="Ribonuclease Inhibitor"/>
    <property type="match status" value="2"/>
</dbReference>
<evidence type="ECO:0000313" key="5">
    <source>
        <dbReference type="EMBL" id="CAH1107640.1"/>
    </source>
</evidence>
<dbReference type="InterPro" id="IPR025875">
    <property type="entry name" value="Leu-rich_rpt_4"/>
</dbReference>
<dbReference type="AlphaFoldDB" id="A0A9P0CWS5"/>
<organism evidence="5 6">
    <name type="scientific">Psylliodes chrysocephalus</name>
    <dbReference type="NCBI Taxonomy" id="3402493"/>
    <lineage>
        <taxon>Eukaryota</taxon>
        <taxon>Metazoa</taxon>
        <taxon>Ecdysozoa</taxon>
        <taxon>Arthropoda</taxon>
        <taxon>Hexapoda</taxon>
        <taxon>Insecta</taxon>
        <taxon>Pterygota</taxon>
        <taxon>Neoptera</taxon>
        <taxon>Endopterygota</taxon>
        <taxon>Coleoptera</taxon>
        <taxon>Polyphaga</taxon>
        <taxon>Cucujiformia</taxon>
        <taxon>Chrysomeloidea</taxon>
        <taxon>Chrysomelidae</taxon>
        <taxon>Galerucinae</taxon>
        <taxon>Alticini</taxon>
        <taxon>Psylliodes</taxon>
    </lineage>
</organism>
<keyword evidence="3" id="KW-0677">Repeat</keyword>
<dbReference type="InterPro" id="IPR050576">
    <property type="entry name" value="Cilia_flagella_integrity"/>
</dbReference>
<dbReference type="InterPro" id="IPR003591">
    <property type="entry name" value="Leu-rich_rpt_typical-subtyp"/>
</dbReference>
<dbReference type="OrthoDB" id="1939344at2759"/>
<protein>
    <recommendedName>
        <fullName evidence="4">Dynein axonemal assembly factor 1 homolog</fullName>
    </recommendedName>
</protein>
<evidence type="ECO:0000256" key="1">
    <source>
        <dbReference type="ARBA" id="ARBA00003843"/>
    </source>
</evidence>
<dbReference type="EMBL" id="OV651834">
    <property type="protein sequence ID" value="CAH1107640.1"/>
    <property type="molecule type" value="Genomic_DNA"/>
</dbReference>
<dbReference type="SUPFAM" id="SSF52058">
    <property type="entry name" value="L domain-like"/>
    <property type="match status" value="1"/>
</dbReference>
<reference evidence="5" key="1">
    <citation type="submission" date="2022-01" db="EMBL/GenBank/DDBJ databases">
        <authorList>
            <person name="King R."/>
        </authorList>
    </citation>
    <scope>NUCLEOTIDE SEQUENCE</scope>
</reference>
<proteinExistence type="predicted"/>
<dbReference type="InterPro" id="IPR032675">
    <property type="entry name" value="LRR_dom_sf"/>
</dbReference>
<dbReference type="SMART" id="SM00365">
    <property type="entry name" value="LRR_SD22"/>
    <property type="match status" value="6"/>
</dbReference>
<evidence type="ECO:0000313" key="6">
    <source>
        <dbReference type="Proteomes" id="UP001153636"/>
    </source>
</evidence>